<dbReference type="InterPro" id="IPR027417">
    <property type="entry name" value="P-loop_NTPase"/>
</dbReference>
<dbReference type="InterPro" id="IPR003593">
    <property type="entry name" value="AAA+_ATPase"/>
</dbReference>
<dbReference type="SMART" id="SM00382">
    <property type="entry name" value="AAA"/>
    <property type="match status" value="1"/>
</dbReference>
<dbReference type="Pfam" id="PF13177">
    <property type="entry name" value="DNA_pol3_delta2"/>
    <property type="match status" value="1"/>
</dbReference>
<evidence type="ECO:0000313" key="3">
    <source>
        <dbReference type="Proteomes" id="UP000634455"/>
    </source>
</evidence>
<dbReference type="PANTHER" id="PTHR11669">
    <property type="entry name" value="REPLICATION FACTOR C / DNA POLYMERASE III GAMMA-TAU SUBUNIT"/>
    <property type="match status" value="1"/>
</dbReference>
<name>A0ABQ3D2L5_9RHOB</name>
<dbReference type="RefSeq" id="WP_189640733.1">
    <property type="nucleotide sequence ID" value="NZ_BMZF01000005.1"/>
</dbReference>
<dbReference type="EMBL" id="BMZF01000005">
    <property type="protein sequence ID" value="GHA55369.1"/>
    <property type="molecule type" value="Genomic_DNA"/>
</dbReference>
<gene>
    <name evidence="2" type="ORF">GCM10008927_21630</name>
</gene>
<proteinExistence type="predicted"/>
<protein>
    <submittedName>
        <fullName evidence="2">DNA polymerase III subunit delta</fullName>
    </submittedName>
</protein>
<sequence length="373" mass="40174">MSDDAIPQSDVIDGAPHPRLTEKLIGQSAAEDTFLTAFNSGRLHHAWLINGPRGVGKSTLAWRIARFLLAQPDDDGGMFADAAPSPNDLSVPSDHPVARRMAALGEPRLFLARRPYDEKSKKLKQAITVDEVRKLKSFFNFSAADGGWRVAIVDAADELNTPAANALLKILEEPPEKVILLLVCHQPARLLPTIRSRCRELRCVQLNETDLDGALAQAGFEASQNSLALATLADGSAGQAIQMLGADGLKLYSSIVSISARAPGLDRTAALALASSCVGKAAEQKYDMTLRLFSTFLARLARYGALQPESVIEAAQGEAALFAKLAPDAMAARKWANLLQEITSRSTHARAVNLDPSSVILDMFLKLDETARN</sequence>
<dbReference type="InterPro" id="IPR050238">
    <property type="entry name" value="DNA_Rep/Repair_Clamp_Loader"/>
</dbReference>
<dbReference type="PANTHER" id="PTHR11669:SF8">
    <property type="entry name" value="DNA POLYMERASE III SUBUNIT DELTA"/>
    <property type="match status" value="1"/>
</dbReference>
<dbReference type="NCBIfam" id="NF005677">
    <property type="entry name" value="PRK07471.1"/>
    <property type="match status" value="1"/>
</dbReference>
<dbReference type="Gene3D" id="3.40.50.300">
    <property type="entry name" value="P-loop containing nucleotide triphosphate hydrolases"/>
    <property type="match status" value="1"/>
</dbReference>
<organism evidence="2 3">
    <name type="scientific">Paramylibacter ulvae</name>
    <dbReference type="NCBI Taxonomy" id="1651968"/>
    <lineage>
        <taxon>Bacteria</taxon>
        <taxon>Pseudomonadati</taxon>
        <taxon>Pseudomonadota</taxon>
        <taxon>Alphaproteobacteria</taxon>
        <taxon>Rhodobacterales</taxon>
        <taxon>Paracoccaceae</taxon>
        <taxon>Paramylibacter</taxon>
    </lineage>
</organism>
<comment type="caution">
    <text evidence="2">The sequence shown here is derived from an EMBL/GenBank/DDBJ whole genome shotgun (WGS) entry which is preliminary data.</text>
</comment>
<dbReference type="Proteomes" id="UP000634455">
    <property type="component" value="Unassembled WGS sequence"/>
</dbReference>
<feature type="domain" description="AAA+ ATPase" evidence="1">
    <location>
        <begin position="43"/>
        <end position="206"/>
    </location>
</feature>
<dbReference type="SUPFAM" id="SSF52540">
    <property type="entry name" value="P-loop containing nucleoside triphosphate hydrolases"/>
    <property type="match status" value="1"/>
</dbReference>
<accession>A0ABQ3D2L5</accession>
<evidence type="ECO:0000313" key="2">
    <source>
        <dbReference type="EMBL" id="GHA55369.1"/>
    </source>
</evidence>
<reference evidence="3" key="1">
    <citation type="journal article" date="2019" name="Int. J. Syst. Evol. Microbiol.">
        <title>The Global Catalogue of Microorganisms (GCM) 10K type strain sequencing project: providing services to taxonomists for standard genome sequencing and annotation.</title>
        <authorList>
            <consortium name="The Broad Institute Genomics Platform"/>
            <consortium name="The Broad Institute Genome Sequencing Center for Infectious Disease"/>
            <person name="Wu L."/>
            <person name="Ma J."/>
        </authorList>
    </citation>
    <scope>NUCLEOTIDE SEQUENCE [LARGE SCALE GENOMIC DNA]</scope>
    <source>
        <strain evidence="3">KCTC 32465</strain>
    </source>
</reference>
<keyword evidence="3" id="KW-1185">Reference proteome</keyword>
<evidence type="ECO:0000259" key="1">
    <source>
        <dbReference type="SMART" id="SM00382"/>
    </source>
</evidence>